<dbReference type="OrthoDB" id="27483at2759"/>
<dbReference type="Proteomes" id="UP000799118">
    <property type="component" value="Unassembled WGS sequence"/>
</dbReference>
<evidence type="ECO:0000313" key="1">
    <source>
        <dbReference type="EMBL" id="KAE9400179.1"/>
    </source>
</evidence>
<accession>A0A6A4HNY9</accession>
<sequence length="325" mass="36142">MDVVRPFILQGDNEQFVTVKPELYKLNVYDKGSAHKDTPRGDNMVASLVVVFATAHEVGALVLRHDNKEWVYDSGVELASTDGTPKVGYVAFFSDVEHEVLPVTSGYRVTLTYNIYLEKLPLNASSEPEGIPRAPVFNMPTQAQSALSDLLLDPTFLPEGGLIGFGLCHQYPFRERIEDYGKQKREALQLILNILKGNDRAIFNLCQGLGLKPFIRVIYSFRGGIAVGGTRGGYDGEDFISDELVSELGRRLDRLWWAGVLREYHGYTDKLPEEQTVRWITPMTTFNANGLCASLEHAYGNFCLICEVGPVGDRTTTRPTKTASA</sequence>
<dbReference type="AlphaFoldDB" id="A0A6A4HNY9"/>
<dbReference type="PANTHER" id="PTHR33099:SF7">
    <property type="entry name" value="MYND-TYPE DOMAIN-CONTAINING PROTEIN"/>
    <property type="match status" value="1"/>
</dbReference>
<protein>
    <submittedName>
        <fullName evidence="1">Uncharacterized protein</fullName>
    </submittedName>
</protein>
<organism evidence="1 2">
    <name type="scientific">Gymnopus androsaceus JB14</name>
    <dbReference type="NCBI Taxonomy" id="1447944"/>
    <lineage>
        <taxon>Eukaryota</taxon>
        <taxon>Fungi</taxon>
        <taxon>Dikarya</taxon>
        <taxon>Basidiomycota</taxon>
        <taxon>Agaricomycotina</taxon>
        <taxon>Agaricomycetes</taxon>
        <taxon>Agaricomycetidae</taxon>
        <taxon>Agaricales</taxon>
        <taxon>Marasmiineae</taxon>
        <taxon>Omphalotaceae</taxon>
        <taxon>Gymnopus</taxon>
    </lineage>
</organism>
<reference evidence="1" key="1">
    <citation type="journal article" date="2019" name="Environ. Microbiol.">
        <title>Fungal ecological strategies reflected in gene transcription - a case study of two litter decomposers.</title>
        <authorList>
            <person name="Barbi F."/>
            <person name="Kohler A."/>
            <person name="Barry K."/>
            <person name="Baskaran P."/>
            <person name="Daum C."/>
            <person name="Fauchery L."/>
            <person name="Ihrmark K."/>
            <person name="Kuo A."/>
            <person name="LaButti K."/>
            <person name="Lipzen A."/>
            <person name="Morin E."/>
            <person name="Grigoriev I.V."/>
            <person name="Henrissat B."/>
            <person name="Lindahl B."/>
            <person name="Martin F."/>
        </authorList>
    </citation>
    <scope>NUCLEOTIDE SEQUENCE</scope>
    <source>
        <strain evidence="1">JB14</strain>
    </source>
</reference>
<dbReference type="EMBL" id="ML769459">
    <property type="protein sequence ID" value="KAE9400179.1"/>
    <property type="molecule type" value="Genomic_DNA"/>
</dbReference>
<name>A0A6A4HNY9_9AGAR</name>
<evidence type="ECO:0000313" key="2">
    <source>
        <dbReference type="Proteomes" id="UP000799118"/>
    </source>
</evidence>
<keyword evidence="2" id="KW-1185">Reference proteome</keyword>
<dbReference type="Gene3D" id="2.60.120.620">
    <property type="entry name" value="q2cbj1_9rhob like domain"/>
    <property type="match status" value="1"/>
</dbReference>
<dbReference type="PANTHER" id="PTHR33099">
    <property type="entry name" value="FE2OG DIOXYGENASE DOMAIN-CONTAINING PROTEIN"/>
    <property type="match status" value="1"/>
</dbReference>
<gene>
    <name evidence="1" type="ORF">BT96DRAFT_919589</name>
</gene>
<proteinExistence type="predicted"/>